<dbReference type="Gene3D" id="3.40.50.300">
    <property type="entry name" value="P-loop containing nucleotide triphosphate hydrolases"/>
    <property type="match status" value="1"/>
</dbReference>
<dbReference type="EMBL" id="LAZR01050868">
    <property type="protein sequence ID" value="KKK86388.1"/>
    <property type="molecule type" value="Genomic_DNA"/>
</dbReference>
<reference evidence="1" key="1">
    <citation type="journal article" date="2015" name="Nature">
        <title>Complex archaea that bridge the gap between prokaryotes and eukaryotes.</title>
        <authorList>
            <person name="Spang A."/>
            <person name="Saw J.H."/>
            <person name="Jorgensen S.L."/>
            <person name="Zaremba-Niedzwiedzka K."/>
            <person name="Martijn J."/>
            <person name="Lind A.E."/>
            <person name="van Eijk R."/>
            <person name="Schleper C."/>
            <person name="Guy L."/>
            <person name="Ettema T.J."/>
        </authorList>
    </citation>
    <scope>NUCLEOTIDE SEQUENCE</scope>
</reference>
<proteinExistence type="predicted"/>
<comment type="caution">
    <text evidence="1">The sequence shown here is derived from an EMBL/GenBank/DDBJ whole genome shotgun (WGS) entry which is preliminary data.</text>
</comment>
<evidence type="ECO:0000313" key="1">
    <source>
        <dbReference type="EMBL" id="KKK86388.1"/>
    </source>
</evidence>
<protein>
    <submittedName>
        <fullName evidence="1">Uncharacterized protein</fullName>
    </submittedName>
</protein>
<gene>
    <name evidence="1" type="ORF">LCGC14_2763740</name>
</gene>
<dbReference type="InterPro" id="IPR027417">
    <property type="entry name" value="P-loop_NTPase"/>
</dbReference>
<name>A0A0F8YYB2_9ZZZZ</name>
<sequence>MQHDDGSVSRKVNKHWPTIRRIKFCVAALSLFQEISTIHSSCASLLRRHAIIAGVDPNFAVCADELVASQMLAEAQTVIAYRTLGMAGLWAVAPSENARMFTEKPAVLMASGMGAAQAMISGQSPDKIIDAAVRPLGVKTRSNARRLSRRGPKFT</sequence>
<accession>A0A0F8YYB2</accession>
<dbReference type="AlphaFoldDB" id="A0A0F8YYB2"/>
<organism evidence="1">
    <name type="scientific">marine sediment metagenome</name>
    <dbReference type="NCBI Taxonomy" id="412755"/>
    <lineage>
        <taxon>unclassified sequences</taxon>
        <taxon>metagenomes</taxon>
        <taxon>ecological metagenomes</taxon>
    </lineage>
</organism>